<evidence type="ECO:0000313" key="2">
    <source>
        <dbReference type="Proteomes" id="UP000887565"/>
    </source>
</evidence>
<accession>A0A915JUZ5</accession>
<dbReference type="AlphaFoldDB" id="A0A915JUZ5"/>
<proteinExistence type="predicted"/>
<evidence type="ECO:0000256" key="1">
    <source>
        <dbReference type="SAM" id="MobiDB-lite"/>
    </source>
</evidence>
<feature type="compositionally biased region" description="Polar residues" evidence="1">
    <location>
        <begin position="60"/>
        <end position="70"/>
    </location>
</feature>
<sequence>MSTKTVAPAKQPPPADKPNRHRSRHESHSHEDHHHRETQQTHATSRNSRQHERRDDAPQHGTQSEQMHQVYSTRFYEEAYRQGFCRSPPKLTDYISPLHRDAKIQKCMEV</sequence>
<feature type="compositionally biased region" description="Basic and acidic residues" evidence="1">
    <location>
        <begin position="49"/>
        <end position="58"/>
    </location>
</feature>
<protein>
    <submittedName>
        <fullName evidence="3">Uncharacterized protein</fullName>
    </submittedName>
</protein>
<dbReference type="WBParaSite" id="nRc.2.0.1.t30195-RA">
    <property type="protein sequence ID" value="nRc.2.0.1.t30195-RA"/>
    <property type="gene ID" value="nRc.2.0.1.g30195"/>
</dbReference>
<keyword evidence="2" id="KW-1185">Reference proteome</keyword>
<organism evidence="2 3">
    <name type="scientific">Romanomermis culicivorax</name>
    <name type="common">Nematode worm</name>
    <dbReference type="NCBI Taxonomy" id="13658"/>
    <lineage>
        <taxon>Eukaryota</taxon>
        <taxon>Metazoa</taxon>
        <taxon>Ecdysozoa</taxon>
        <taxon>Nematoda</taxon>
        <taxon>Enoplea</taxon>
        <taxon>Dorylaimia</taxon>
        <taxon>Mermithida</taxon>
        <taxon>Mermithoidea</taxon>
        <taxon>Mermithidae</taxon>
        <taxon>Romanomermis</taxon>
    </lineage>
</organism>
<feature type="region of interest" description="Disordered" evidence="1">
    <location>
        <begin position="1"/>
        <end position="70"/>
    </location>
</feature>
<dbReference type="Proteomes" id="UP000887565">
    <property type="component" value="Unplaced"/>
</dbReference>
<reference evidence="3" key="1">
    <citation type="submission" date="2022-11" db="UniProtKB">
        <authorList>
            <consortium name="WormBaseParasite"/>
        </authorList>
    </citation>
    <scope>IDENTIFICATION</scope>
</reference>
<evidence type="ECO:0000313" key="3">
    <source>
        <dbReference type="WBParaSite" id="nRc.2.0.1.t30195-RA"/>
    </source>
</evidence>
<feature type="compositionally biased region" description="Basic and acidic residues" evidence="1">
    <location>
        <begin position="26"/>
        <end position="39"/>
    </location>
</feature>
<name>A0A915JUZ5_ROMCU</name>